<keyword evidence="1" id="KW-0175">Coiled coil</keyword>
<reference evidence="2" key="2">
    <citation type="submission" date="2011-02" db="EMBL/GenBank/DDBJ databases">
        <authorList>
            <person name="MacLean D."/>
        </authorList>
    </citation>
    <scope>NUCLEOTIDE SEQUENCE</scope>
</reference>
<protein>
    <submittedName>
        <fullName evidence="2">AlNc14C256G9732 protein</fullName>
    </submittedName>
</protein>
<name>F0WTQ8_9STRA</name>
<dbReference type="EMBL" id="FR824301">
    <property type="protein sequence ID" value="CCA24750.1"/>
    <property type="molecule type" value="Genomic_DNA"/>
</dbReference>
<dbReference type="AlphaFoldDB" id="F0WTQ8"/>
<sequence>MEQEALARTPATQILIDGEPISDVVALLRARISNIEKNELLSSSKLPNWMTQCFSDIISSADSVLECQSMKHQFKYLETEAARLKDDLLLLQSNSIKDSLTISDSQSQACTKSAEGGTPQYDFVSSSMAKEMIEANDMKKLLGEMLKPIWHAVSRQSDDFMALRDTFSDAKETVVRLQAELGRRDALAQARTSKSEHIVQSNIERIEEILQFNATRDDLTHLESKIAKQMGINRQALIENIANRWNMLDERFLVSCEAQENVNSSQAEKTHELVKKLSIADNMLRQSLQQQSTTEQQHEKQSTLIADLTDKLHRANDERNQMRQSIQSLSENQKSSKEVNDTITEELVMHEMQLKSVEQDFLDAINRHSDIAQTELRRVENQLNEVLDQNLAGELQTLKVVVDLHIGSIQDCSVKIESAQMQIDENEKSQQSRCLDIANSIINLQESTVKLTEDAKRVAEILIKNSDDATALASDISRLRAEFVDKVDMLHKRANEVSLMVDQSVKSSEFELTAARQQLFRVEDFNANLRSTLKAFETGTDEKFQLQRQENQVLQDSISKIRTSHIQLCKQQEQFDSRITSFQTESRCTIEISIAELTKQLKKESERVEAFYYSYQSKQEEFADIVVRSSIRNMTLADLKRELDRVCEIFVSECWKFEISGRSAHQSITASDNINASNSHESTRKLFNERQQQLLVQNSQFFADLIVARAEFEALRAGCNKEVVAQSDLSGRILSKQAAMAEKLKAKVRFKIVHNKNTGEQFDANALNRRELFITTLLNLLDASVQRRTLFGASNNNLQLREQDLEYRSKTDETSTELAEARQQSQSSNLGEEVEPNNRSISNYVYRGGFRIPKASGSMQRATLHDKGPNDKSFSADLNGENCAASGLLKPFEGWVTTEYNTKSDEALLAKSCSLPVLNSS</sequence>
<evidence type="ECO:0000313" key="2">
    <source>
        <dbReference type="EMBL" id="CCA24750.1"/>
    </source>
</evidence>
<evidence type="ECO:0000256" key="1">
    <source>
        <dbReference type="SAM" id="Coils"/>
    </source>
</evidence>
<feature type="coiled-coil region" evidence="1">
    <location>
        <begin position="298"/>
        <end position="389"/>
    </location>
</feature>
<dbReference type="HOGENOM" id="CLU_012859_0_0_1"/>
<proteinExistence type="predicted"/>
<gene>
    <name evidence="2" type="primary">AlNc14C256G9732</name>
    <name evidence="2" type="ORF">ALNC14_108940</name>
</gene>
<reference evidence="2" key="1">
    <citation type="journal article" date="2011" name="PLoS Biol.">
        <title>Gene gain and loss during evolution of obligate parasitism in the white rust pathogen of Arabidopsis thaliana.</title>
        <authorList>
            <person name="Kemen E."/>
            <person name="Gardiner A."/>
            <person name="Schultz-Larsen T."/>
            <person name="Kemen A.C."/>
            <person name="Balmuth A.L."/>
            <person name="Robert-Seilaniantz A."/>
            <person name="Bailey K."/>
            <person name="Holub E."/>
            <person name="Studholme D.J."/>
            <person name="Maclean D."/>
            <person name="Jones J.D."/>
        </authorList>
    </citation>
    <scope>NUCLEOTIDE SEQUENCE</scope>
</reference>
<organism evidence="2">
    <name type="scientific">Albugo laibachii Nc14</name>
    <dbReference type="NCBI Taxonomy" id="890382"/>
    <lineage>
        <taxon>Eukaryota</taxon>
        <taxon>Sar</taxon>
        <taxon>Stramenopiles</taxon>
        <taxon>Oomycota</taxon>
        <taxon>Peronosporomycetes</taxon>
        <taxon>Albuginales</taxon>
        <taxon>Albuginaceae</taxon>
        <taxon>Albugo</taxon>
    </lineage>
</organism>
<accession>F0WTQ8</accession>